<evidence type="ECO:0000313" key="2">
    <source>
        <dbReference type="Proteomes" id="UP001060085"/>
    </source>
</evidence>
<evidence type="ECO:0000313" key="1">
    <source>
        <dbReference type="EMBL" id="KAI5668641.1"/>
    </source>
</evidence>
<proteinExistence type="predicted"/>
<comment type="caution">
    <text evidence="1">The sequence shown here is derived from an EMBL/GenBank/DDBJ whole genome shotgun (WGS) entry which is preliminary data.</text>
</comment>
<keyword evidence="2" id="KW-1185">Reference proteome</keyword>
<reference evidence="2" key="1">
    <citation type="journal article" date="2023" name="Nat. Plants">
        <title>Single-cell RNA sequencing provides a high-resolution roadmap for understanding the multicellular compartmentation of specialized metabolism.</title>
        <authorList>
            <person name="Sun S."/>
            <person name="Shen X."/>
            <person name="Li Y."/>
            <person name="Li Y."/>
            <person name="Wang S."/>
            <person name="Li R."/>
            <person name="Zhang H."/>
            <person name="Shen G."/>
            <person name="Guo B."/>
            <person name="Wei J."/>
            <person name="Xu J."/>
            <person name="St-Pierre B."/>
            <person name="Chen S."/>
            <person name="Sun C."/>
        </authorList>
    </citation>
    <scope>NUCLEOTIDE SEQUENCE [LARGE SCALE GENOMIC DNA]</scope>
</reference>
<gene>
    <name evidence="1" type="ORF">M9H77_18494</name>
</gene>
<name>A0ACC0B7L4_CATRO</name>
<sequence length="647" mass="72701">MRMWRPTKLIARRAFIGRHNASAAFLEIQSFSKVLQSQSSASAEPQFIRHSSLYFTAPFCRMPRFFSSNPSSENEELNKSRNSVDSKPGFDENSSVSFSDSVLSEANNANRDGNGLIVDSEFGFDESSSSFSFEFEEGNQNSDDLSFINDGVASTSDGEGLEVITGENNGESMENLLSLLQSSGTVDSLESSLEDLGLILNEDLVMKVLETPFVPAENLIGFFKWNLKKREFFLSTKVIDLLVKAVSHEIRIRDAYALWNLFKLIGEKEIIVLSTDILNQLICLLSKLCKGKAAFEVFSKFEDFDCLPDSDTYYLTIDALSRRSIFDLASSVCDKMLIAEKLPDAEKIGKIISHLCRGKKLKDAHNIYIWAKENNKYPPQSAVNFLINSLCGKEKPEKENKKTREDRTVSYSHVEEVVSPEEKENIYLALKMLDDLPASERKYATKSFSVVTSGLCRIKDIQAAKDLLFKMIEAGPPPGYTIFNTIITAYSRAGDMEEAMKLIQTMGSRGLKPDVYTYAVVMGGYVEGGAMEDAHKILDEAKRKHLKLSPIIYYTLIQGYSKLEQFDMAWKLLREMKEYAVQPSANEYKKLIKSLCFKSLDWATAEQLLQEMQEKGLHLNELTKSLIKAVKELEEEALASEVVTAAA</sequence>
<protein>
    <submittedName>
        <fullName evidence="1">Uncharacterized protein</fullName>
    </submittedName>
</protein>
<accession>A0ACC0B7L4</accession>
<dbReference type="Proteomes" id="UP001060085">
    <property type="component" value="Linkage Group LG04"/>
</dbReference>
<organism evidence="1 2">
    <name type="scientific">Catharanthus roseus</name>
    <name type="common">Madagascar periwinkle</name>
    <name type="synonym">Vinca rosea</name>
    <dbReference type="NCBI Taxonomy" id="4058"/>
    <lineage>
        <taxon>Eukaryota</taxon>
        <taxon>Viridiplantae</taxon>
        <taxon>Streptophyta</taxon>
        <taxon>Embryophyta</taxon>
        <taxon>Tracheophyta</taxon>
        <taxon>Spermatophyta</taxon>
        <taxon>Magnoliopsida</taxon>
        <taxon>eudicotyledons</taxon>
        <taxon>Gunneridae</taxon>
        <taxon>Pentapetalae</taxon>
        <taxon>asterids</taxon>
        <taxon>lamiids</taxon>
        <taxon>Gentianales</taxon>
        <taxon>Apocynaceae</taxon>
        <taxon>Rauvolfioideae</taxon>
        <taxon>Vinceae</taxon>
        <taxon>Catharanthinae</taxon>
        <taxon>Catharanthus</taxon>
    </lineage>
</organism>
<dbReference type="EMBL" id="CM044704">
    <property type="protein sequence ID" value="KAI5668641.1"/>
    <property type="molecule type" value="Genomic_DNA"/>
</dbReference>